<dbReference type="InterPro" id="IPR004183">
    <property type="entry name" value="Xdiol_dOase_suB"/>
</dbReference>
<dbReference type="GO" id="GO:0008198">
    <property type="term" value="F:ferrous iron binding"/>
    <property type="evidence" value="ECO:0007669"/>
    <property type="project" value="InterPro"/>
</dbReference>
<dbReference type="Proteomes" id="UP000462362">
    <property type="component" value="Unassembled WGS sequence"/>
</dbReference>
<dbReference type="EMBL" id="WNCL01000039">
    <property type="protein sequence ID" value="MTU43988.1"/>
    <property type="molecule type" value="Genomic_DNA"/>
</dbReference>
<organism evidence="1 2">
    <name type="scientific">Parasutterella excrementihominis</name>
    <dbReference type="NCBI Taxonomy" id="487175"/>
    <lineage>
        <taxon>Bacteria</taxon>
        <taxon>Pseudomonadati</taxon>
        <taxon>Pseudomonadota</taxon>
        <taxon>Betaproteobacteria</taxon>
        <taxon>Burkholderiales</taxon>
        <taxon>Sutterellaceae</taxon>
        <taxon>Parasutterella</taxon>
    </lineage>
</organism>
<dbReference type="Gene3D" id="3.30.1490.150">
    <property type="entry name" value="Hypothetical protein ph0010, domain 2"/>
    <property type="match status" value="1"/>
</dbReference>
<dbReference type="PROSITE" id="PS51112">
    <property type="entry name" value="AMMECR1"/>
    <property type="match status" value="1"/>
</dbReference>
<dbReference type="Gene3D" id="3.30.700.20">
    <property type="entry name" value="Hypothetical protein ph0010, domain 1"/>
    <property type="match status" value="1"/>
</dbReference>
<dbReference type="AlphaFoldDB" id="A0A6I3S317"/>
<dbReference type="NCBIfam" id="TIGR04336">
    <property type="entry name" value="AmmeMemoSam_B"/>
    <property type="match status" value="1"/>
</dbReference>
<reference evidence="1 2" key="1">
    <citation type="journal article" date="2019" name="Nat. Med.">
        <title>A library of human gut bacterial isolates paired with longitudinal multiomics data enables mechanistic microbiome research.</title>
        <authorList>
            <person name="Poyet M."/>
            <person name="Groussin M."/>
            <person name="Gibbons S.M."/>
            <person name="Avila-Pacheco J."/>
            <person name="Jiang X."/>
            <person name="Kearney S.M."/>
            <person name="Perrotta A.R."/>
            <person name="Berdy B."/>
            <person name="Zhao S."/>
            <person name="Lieberman T.D."/>
            <person name="Swanson P.K."/>
            <person name="Smith M."/>
            <person name="Roesemann S."/>
            <person name="Alexander J.E."/>
            <person name="Rich S.A."/>
            <person name="Livny J."/>
            <person name="Vlamakis H."/>
            <person name="Clish C."/>
            <person name="Bullock K."/>
            <person name="Deik A."/>
            <person name="Scott J."/>
            <person name="Pierce K.A."/>
            <person name="Xavier R.J."/>
            <person name="Alm E.J."/>
        </authorList>
    </citation>
    <scope>NUCLEOTIDE SEQUENCE [LARGE SCALE GENOMIC DNA]</scope>
    <source>
        <strain evidence="1 2">BIOML-A2</strain>
    </source>
</reference>
<protein>
    <submittedName>
        <fullName evidence="1">AmmeMemoRadiSam system protein A</fullName>
    </submittedName>
</protein>
<sequence length="476" mass="52700">MKERPAIGSFKGVNEMPVLAAVAVPHPPLIIPEVGRGEEKRIQHTINAYQQAMRFLALFKPDTVVLTTPHTVMYADYFHISPGKSACGDLSRFNAPQAKVEIPYDEDFVHQLESYCQEHHMHAGTLGERDPSLDHATVVPLLFLEDYLNDFELVRVGLSGLSIADHYRLGEAISAVADKTGKRVVMIASGDLSHKLTAEGPYGFSPEGPKFDKELMECFEDADFLRMMTIKPEVCESAAECGHRSFVIMAGAFDRRKVDSHVLSYEGPFGVGYGVATFEGEGPDPARDFLDKLEAIEDKEYHERLGKEDPYVKLARSSVETFVKTGQYAPLPNNLPADMMDKRAGVFVSLHEHGRLRGCIGTTEPTQANIALEIIANGVSACSRDPRFPPVQPEELKYLVYKVDVLEPAEKISSEDELDPKVYGVIVEKGSRRGLLLPDLEGVDSVAQQVSIAKQKAGIAENESVQLYRFKVVRHS</sequence>
<dbReference type="PANTHER" id="PTHR13016">
    <property type="entry name" value="AMMECR1 HOMOLOG"/>
    <property type="match status" value="1"/>
</dbReference>
<evidence type="ECO:0000313" key="1">
    <source>
        <dbReference type="EMBL" id="MTU43988.1"/>
    </source>
</evidence>
<dbReference type="SUPFAM" id="SSF53213">
    <property type="entry name" value="LigB-like"/>
    <property type="match status" value="1"/>
</dbReference>
<dbReference type="InterPro" id="IPR027485">
    <property type="entry name" value="AMMECR1_N"/>
</dbReference>
<proteinExistence type="predicted"/>
<dbReference type="SUPFAM" id="SSF143447">
    <property type="entry name" value="AMMECR1-like"/>
    <property type="match status" value="1"/>
</dbReference>
<dbReference type="RefSeq" id="WP_155168257.1">
    <property type="nucleotide sequence ID" value="NZ_WNCA01000040.1"/>
</dbReference>
<dbReference type="InterPro" id="IPR002733">
    <property type="entry name" value="AMMECR1_domain"/>
</dbReference>
<dbReference type="Gene3D" id="3.40.830.10">
    <property type="entry name" value="LigB-like"/>
    <property type="match status" value="1"/>
</dbReference>
<dbReference type="InterPro" id="IPR023473">
    <property type="entry name" value="AMMECR1"/>
</dbReference>
<accession>A0A6I3S317</accession>
<dbReference type="Pfam" id="PF02900">
    <property type="entry name" value="LigB"/>
    <property type="match status" value="1"/>
</dbReference>
<evidence type="ECO:0000313" key="2">
    <source>
        <dbReference type="Proteomes" id="UP000462362"/>
    </source>
</evidence>
<dbReference type="InterPro" id="IPR027623">
    <property type="entry name" value="AmmeMemoSam_A"/>
</dbReference>
<dbReference type="CDD" id="cd07951">
    <property type="entry name" value="ED_3B_N_AMMECR1"/>
    <property type="match status" value="1"/>
</dbReference>
<dbReference type="Pfam" id="PF01871">
    <property type="entry name" value="AMMECR1"/>
    <property type="match status" value="1"/>
</dbReference>
<dbReference type="PANTHER" id="PTHR13016:SF0">
    <property type="entry name" value="AMME SYNDROME CANDIDATE GENE 1 PROTEIN"/>
    <property type="match status" value="1"/>
</dbReference>
<gene>
    <name evidence="1" type="primary">amrA</name>
    <name evidence="1" type="ORF">GMD42_10285</name>
</gene>
<name>A0A6I3S317_9BURK</name>
<dbReference type="GO" id="GO:0016702">
    <property type="term" value="F:oxidoreductase activity, acting on single donors with incorporation of molecular oxygen, incorporation of two atoms of oxygen"/>
    <property type="evidence" value="ECO:0007669"/>
    <property type="project" value="UniProtKB-ARBA"/>
</dbReference>
<dbReference type="NCBIfam" id="TIGR04335">
    <property type="entry name" value="AmmeMemoSam_A"/>
    <property type="match status" value="1"/>
</dbReference>
<dbReference type="InterPro" id="IPR036071">
    <property type="entry name" value="AMMECR1_dom_sf"/>
</dbReference>
<comment type="caution">
    <text evidence="1">The sequence shown here is derived from an EMBL/GenBank/DDBJ whole genome shotgun (WGS) entry which is preliminary data.</text>
</comment>